<dbReference type="FunCoup" id="A0A151ZD50">
    <property type="interactions" value="24"/>
</dbReference>
<dbReference type="GO" id="GO:0016020">
    <property type="term" value="C:membrane"/>
    <property type="evidence" value="ECO:0007669"/>
    <property type="project" value="InterPro"/>
</dbReference>
<dbReference type="OMA" id="WLMTITS"/>
<gene>
    <name evidence="10" type="ORF">DLAC_07672</name>
</gene>
<keyword evidence="3 8" id="KW-0479">Metal-binding</keyword>
<keyword evidence="5 8" id="KW-0862">Zinc</keyword>
<evidence type="ECO:0000256" key="5">
    <source>
        <dbReference type="ARBA" id="ARBA00022833"/>
    </source>
</evidence>
<evidence type="ECO:0000256" key="4">
    <source>
        <dbReference type="ARBA" id="ARBA00022801"/>
    </source>
</evidence>
<evidence type="ECO:0000256" key="1">
    <source>
        <dbReference type="ARBA" id="ARBA00005860"/>
    </source>
</evidence>
<keyword evidence="9" id="KW-0732">Signal</keyword>
<feature type="binding site" evidence="8">
    <location>
        <position position="329"/>
    </location>
    <ligand>
        <name>Zn(2+)</name>
        <dbReference type="ChEBI" id="CHEBI:29105"/>
        <note>catalytic</note>
    </ligand>
</feature>
<evidence type="ECO:0000256" key="3">
    <source>
        <dbReference type="ARBA" id="ARBA00022723"/>
    </source>
</evidence>
<organism evidence="10 11">
    <name type="scientific">Tieghemostelium lacteum</name>
    <name type="common">Slime mold</name>
    <name type="synonym">Dictyostelium lacteum</name>
    <dbReference type="NCBI Taxonomy" id="361077"/>
    <lineage>
        <taxon>Eukaryota</taxon>
        <taxon>Amoebozoa</taxon>
        <taxon>Evosea</taxon>
        <taxon>Eumycetozoa</taxon>
        <taxon>Dictyostelia</taxon>
        <taxon>Dictyosteliales</taxon>
        <taxon>Raperosteliaceae</taxon>
        <taxon>Tieghemostelium</taxon>
    </lineage>
</organism>
<keyword evidence="11" id="KW-1185">Reference proteome</keyword>
<dbReference type="Gene3D" id="3.90.132.10">
    <property type="entry name" value="Leishmanolysin , domain 2"/>
    <property type="match status" value="1"/>
</dbReference>
<evidence type="ECO:0000256" key="6">
    <source>
        <dbReference type="ARBA" id="ARBA00023049"/>
    </source>
</evidence>
<dbReference type="PANTHER" id="PTHR10942">
    <property type="entry name" value="LEISHMANOLYSIN-LIKE PEPTIDASE"/>
    <property type="match status" value="1"/>
</dbReference>
<keyword evidence="6 8" id="KW-0482">Metalloprotease</keyword>
<dbReference type="GO" id="GO:0006508">
    <property type="term" value="P:proteolysis"/>
    <property type="evidence" value="ECO:0007669"/>
    <property type="project" value="UniProtKB-KW"/>
</dbReference>
<evidence type="ECO:0000256" key="9">
    <source>
        <dbReference type="SAM" id="SignalP"/>
    </source>
</evidence>
<evidence type="ECO:0000313" key="11">
    <source>
        <dbReference type="Proteomes" id="UP000076078"/>
    </source>
</evidence>
<evidence type="ECO:0000256" key="2">
    <source>
        <dbReference type="ARBA" id="ARBA00022670"/>
    </source>
</evidence>
<dbReference type="Gene3D" id="3.10.170.20">
    <property type="match status" value="1"/>
</dbReference>
<dbReference type="FunFam" id="3.90.132.10:FF:000001">
    <property type="entry name" value="leishmanolysin-like peptidase isoform X2"/>
    <property type="match status" value="1"/>
</dbReference>
<dbReference type="Proteomes" id="UP000076078">
    <property type="component" value="Unassembled WGS sequence"/>
</dbReference>
<dbReference type="GO" id="GO:0007155">
    <property type="term" value="P:cell adhesion"/>
    <property type="evidence" value="ECO:0007669"/>
    <property type="project" value="InterPro"/>
</dbReference>
<dbReference type="GO" id="GO:0046872">
    <property type="term" value="F:metal ion binding"/>
    <property type="evidence" value="ECO:0007669"/>
    <property type="project" value="UniProtKB-KW"/>
</dbReference>
<feature type="signal peptide" evidence="9">
    <location>
        <begin position="1"/>
        <end position="19"/>
    </location>
</feature>
<comment type="similarity">
    <text evidence="1">Belongs to the peptidase M8 family.</text>
</comment>
<dbReference type="Pfam" id="PF01457">
    <property type="entry name" value="Peptidase_M8"/>
    <property type="match status" value="1"/>
</dbReference>
<dbReference type="AlphaFoldDB" id="A0A151ZD50"/>
<evidence type="ECO:0000256" key="8">
    <source>
        <dbReference type="PIRSR" id="PIRSR601577-2"/>
    </source>
</evidence>
<feature type="active site" evidence="7">
    <location>
        <position position="330"/>
    </location>
</feature>
<feature type="binding site" evidence="8">
    <location>
        <position position="416"/>
    </location>
    <ligand>
        <name>Zn(2+)</name>
        <dbReference type="ChEBI" id="CHEBI:29105"/>
        <note>catalytic</note>
    </ligand>
</feature>
<name>A0A151ZD50_TIELA</name>
<reference evidence="10 11" key="1">
    <citation type="submission" date="2015-12" db="EMBL/GenBank/DDBJ databases">
        <title>Dictyostelia acquired genes for synthesis and detection of signals that induce cell-type specialization by lateral gene transfer from prokaryotes.</title>
        <authorList>
            <person name="Gloeckner G."/>
            <person name="Schaap P."/>
        </authorList>
    </citation>
    <scope>NUCLEOTIDE SEQUENCE [LARGE SCALE GENOMIC DNA]</scope>
    <source>
        <strain evidence="10 11">TK</strain>
    </source>
</reference>
<comment type="caution">
    <text evidence="10">The sequence shown here is derived from an EMBL/GenBank/DDBJ whole genome shotgun (WGS) entry which is preliminary data.</text>
</comment>
<dbReference type="InParanoid" id="A0A151ZD50"/>
<sequence>MKFIIVVLLICSVLSLVYAHQTTINEKNAEIDKRIDRIINNGYQRLIRDLERNNFMKFDKNGNMVSKNGDLVETKPFHLPSYQCQHDKIIENKKLAHGTNSLKNKMSMTKSKKIGRWTPTDTNTVIDVTVDDVKASVPVPIRIQFNTTYITAQNDLYACYRVGDKVSVGDTGGTRSCGVSSDKACLHTCTDQDIQSTALQNLIAENIVSTIQDILTDKIMVRHPISPIVFNRELTETQFNGVCDYGIDIPDSYFDQGVQNADIVVWVTSRPTAENSTIAYAFACNFPWDENILGRPVGATINFNPIYFNSFIGQENGFTFNEFIRVGIHEMTHALGFSSTFYPSYIDINTGEPYEKGAYSEFIYKDTTPNGDNYQQKRSGIITPGVVDFVREHYQCSSATHSELENYGGAGTAGSHWEKRTVGEEYMLGYVSPIAPITNLTLSLLQDTGWYVVDANNADPLVWGKSLGCQWLGNCKPTTWNYQGYFCQVNGAYACSATRTSKGKCNIITIREYVPPGYQHFTDDHKIGEDLAADGCPFYDFDQNDARTMYCQDTSNQVKSANSAIGETFCDNCRCFEYQDSDNSVGQSCWEQRCNGSALQLNIKGSWVTCPDSTTVQANNVTVICPIGYTICGGSPATIVLASDAISTTSSLLLLVMTSILYLLF</sequence>
<dbReference type="InterPro" id="IPR001577">
    <property type="entry name" value="Peptidase_M8"/>
</dbReference>
<keyword evidence="2" id="KW-0645">Protease</keyword>
<dbReference type="OrthoDB" id="527990at2759"/>
<feature type="binding site" evidence="8">
    <location>
        <position position="333"/>
    </location>
    <ligand>
        <name>Zn(2+)</name>
        <dbReference type="ChEBI" id="CHEBI:29105"/>
        <note>catalytic</note>
    </ligand>
</feature>
<accession>A0A151ZD50</accession>
<dbReference type="EMBL" id="LODT01000034">
    <property type="protein sequence ID" value="KYQ91861.1"/>
    <property type="molecule type" value="Genomic_DNA"/>
</dbReference>
<proteinExistence type="inferred from homology"/>
<dbReference type="PANTHER" id="PTHR10942:SF11">
    <property type="entry name" value="GP63"/>
    <property type="match status" value="1"/>
</dbReference>
<feature type="chain" id="PRO_5007593168" evidence="9">
    <location>
        <begin position="20"/>
        <end position="665"/>
    </location>
</feature>
<dbReference type="GO" id="GO:0004222">
    <property type="term" value="F:metalloendopeptidase activity"/>
    <property type="evidence" value="ECO:0007669"/>
    <property type="project" value="InterPro"/>
</dbReference>
<comment type="cofactor">
    <cofactor evidence="8">
        <name>Zn(2+)</name>
        <dbReference type="ChEBI" id="CHEBI:29105"/>
    </cofactor>
    <text evidence="8">Binds 1 zinc ion per subunit.</text>
</comment>
<keyword evidence="4" id="KW-0378">Hydrolase</keyword>
<dbReference type="SUPFAM" id="SSF55486">
    <property type="entry name" value="Metalloproteases ('zincins'), catalytic domain"/>
    <property type="match status" value="1"/>
</dbReference>
<dbReference type="GO" id="GO:0005737">
    <property type="term" value="C:cytoplasm"/>
    <property type="evidence" value="ECO:0007669"/>
    <property type="project" value="TreeGrafter"/>
</dbReference>
<dbReference type="STRING" id="361077.A0A151ZD50"/>
<protein>
    <submittedName>
        <fullName evidence="10">Peptidase M8</fullName>
    </submittedName>
</protein>
<dbReference type="Gene3D" id="2.10.55.10">
    <property type="entry name" value="Leishmanolysin domain 3"/>
    <property type="match status" value="1"/>
</dbReference>
<evidence type="ECO:0000256" key="7">
    <source>
        <dbReference type="PIRSR" id="PIRSR601577-1"/>
    </source>
</evidence>
<evidence type="ECO:0000313" key="10">
    <source>
        <dbReference type="EMBL" id="KYQ91861.1"/>
    </source>
</evidence>